<dbReference type="SUPFAM" id="SSF54060">
    <property type="entry name" value="His-Me finger endonucleases"/>
    <property type="match status" value="1"/>
</dbReference>
<reference evidence="3 4" key="1">
    <citation type="submission" date="2024-04" db="EMBL/GenBank/DDBJ databases">
        <title>Tritrichomonas musculus Genome.</title>
        <authorList>
            <person name="Alves-Ferreira E."/>
            <person name="Grigg M."/>
            <person name="Lorenzi H."/>
            <person name="Galac M."/>
        </authorList>
    </citation>
    <scope>NUCLEOTIDE SEQUENCE [LARGE SCALE GENOMIC DNA]</scope>
    <source>
        <strain evidence="3 4">EAF2021</strain>
    </source>
</reference>
<dbReference type="InterPro" id="IPR003615">
    <property type="entry name" value="HNH_nuc"/>
</dbReference>
<accession>A0ABR2GYW6</accession>
<dbReference type="Gene3D" id="3.90.75.20">
    <property type="match status" value="1"/>
</dbReference>
<keyword evidence="1" id="KW-0175">Coiled coil</keyword>
<protein>
    <recommendedName>
        <fullName evidence="2">HNH nuclease domain-containing protein</fullName>
    </recommendedName>
</protein>
<gene>
    <name evidence="3" type="ORF">M9Y10_032551</name>
</gene>
<evidence type="ECO:0000313" key="3">
    <source>
        <dbReference type="EMBL" id="KAK8839081.1"/>
    </source>
</evidence>
<proteinExistence type="predicted"/>
<keyword evidence="4" id="KW-1185">Reference proteome</keyword>
<sequence length="249" mass="29709">MAFEVERLKQTINELRAEIERLTQINNELITENKKFKNKIIELEAEKIQINDDDEISPVADNEDEAEWLPVKGYEKDYKIYNCYPYPIKKISNDKIIRESINTKSGYVKIALNGQCKQKHIIVAKQFIRNVDPKNKPIVDHIDRNRANYEISNLRWVSPKENSQNKSSTKGKPHDYVDNIPDEAIVIDRYGEHQLENYYYYDHVFYFFNGVKFRKLRINENKRGYKFIIAFDVDEKKNIYIYKCIQKII</sequence>
<evidence type="ECO:0000256" key="1">
    <source>
        <dbReference type="SAM" id="Coils"/>
    </source>
</evidence>
<dbReference type="EMBL" id="JAPFFF010000053">
    <property type="protein sequence ID" value="KAK8839081.1"/>
    <property type="molecule type" value="Genomic_DNA"/>
</dbReference>
<feature type="domain" description="HNH nuclease" evidence="2">
    <location>
        <begin position="118"/>
        <end position="164"/>
    </location>
</feature>
<dbReference type="Pfam" id="PF13392">
    <property type="entry name" value="HNH_3"/>
    <property type="match status" value="1"/>
</dbReference>
<evidence type="ECO:0000259" key="2">
    <source>
        <dbReference type="Pfam" id="PF13392"/>
    </source>
</evidence>
<evidence type="ECO:0000313" key="4">
    <source>
        <dbReference type="Proteomes" id="UP001470230"/>
    </source>
</evidence>
<feature type="coiled-coil region" evidence="1">
    <location>
        <begin position="5"/>
        <end position="53"/>
    </location>
</feature>
<comment type="caution">
    <text evidence="3">The sequence shown here is derived from an EMBL/GenBank/DDBJ whole genome shotgun (WGS) entry which is preliminary data.</text>
</comment>
<name>A0ABR2GYW6_9EUKA</name>
<dbReference type="InterPro" id="IPR044925">
    <property type="entry name" value="His-Me_finger_sf"/>
</dbReference>
<organism evidence="3 4">
    <name type="scientific">Tritrichomonas musculus</name>
    <dbReference type="NCBI Taxonomy" id="1915356"/>
    <lineage>
        <taxon>Eukaryota</taxon>
        <taxon>Metamonada</taxon>
        <taxon>Parabasalia</taxon>
        <taxon>Tritrichomonadida</taxon>
        <taxon>Tritrichomonadidae</taxon>
        <taxon>Tritrichomonas</taxon>
    </lineage>
</organism>
<dbReference type="Proteomes" id="UP001470230">
    <property type="component" value="Unassembled WGS sequence"/>
</dbReference>